<keyword evidence="3" id="KW-1185">Reference proteome</keyword>
<gene>
    <name evidence="2" type="ORF">NP511_00750</name>
    <name evidence="1" type="ORF">NP511_19465</name>
</gene>
<dbReference type="GeneID" id="84216167"/>
<organism evidence="1 3">
    <name type="scientific">Natrinema thermotolerans</name>
    <dbReference type="NCBI Taxonomy" id="121872"/>
    <lineage>
        <taxon>Archaea</taxon>
        <taxon>Methanobacteriati</taxon>
        <taxon>Methanobacteriota</taxon>
        <taxon>Stenosarchaea group</taxon>
        <taxon>Halobacteria</taxon>
        <taxon>Halobacteriales</taxon>
        <taxon>Natrialbaceae</taxon>
        <taxon>Natrinema</taxon>
    </lineage>
</organism>
<proteinExistence type="predicted"/>
<dbReference type="EMBL" id="CP101873">
    <property type="protein sequence ID" value="WMT07548.1"/>
    <property type="molecule type" value="Genomic_DNA"/>
</dbReference>
<evidence type="ECO:0000313" key="1">
    <source>
        <dbReference type="EMBL" id="WMT07548.1"/>
    </source>
</evidence>
<evidence type="ECO:0000313" key="3">
    <source>
        <dbReference type="Proteomes" id="UP001224926"/>
    </source>
</evidence>
<accession>A0AAF0T124</accession>
<dbReference type="RefSeq" id="WP_006650788.1">
    <property type="nucleotide sequence ID" value="NZ_CP101873.1"/>
</dbReference>
<evidence type="ECO:0000313" key="2">
    <source>
        <dbReference type="EMBL" id="WMT08180.1"/>
    </source>
</evidence>
<dbReference type="Proteomes" id="UP001224926">
    <property type="component" value="Chromosome"/>
</dbReference>
<dbReference type="EMBL" id="CP101873">
    <property type="protein sequence ID" value="WMT08180.1"/>
    <property type="molecule type" value="Genomic_DNA"/>
</dbReference>
<reference evidence="1 3" key="1">
    <citation type="submission" date="2022-07" db="EMBL/GenBank/DDBJ databases">
        <title>Two temperate virus in Haloterrigena jeotgali A29.</title>
        <authorList>
            <person name="Deng X."/>
        </authorList>
    </citation>
    <scope>NUCLEOTIDE SEQUENCE [LARGE SCALE GENOMIC DNA]</scope>
    <source>
        <strain evidence="1 3">A29</strain>
    </source>
</reference>
<protein>
    <submittedName>
        <fullName evidence="1">Uncharacterized protein</fullName>
    </submittedName>
</protein>
<name>A0AAF0T124_9EURY</name>
<dbReference type="AlphaFoldDB" id="A0AAF0T124"/>
<sequence length="42" mass="4597">MAISQHSLESEYQCPDCSGALSTRYESLVCDDCGYTPRHGAD</sequence>